<dbReference type="STRING" id="1577792.QX51_01005"/>
<gene>
    <name evidence="1" type="ORF">QX51_01005</name>
</gene>
<evidence type="ECO:0008006" key="3">
    <source>
        <dbReference type="Google" id="ProtNLM"/>
    </source>
</evidence>
<dbReference type="OrthoDB" id="1783168at2"/>
<dbReference type="AlphaFoldDB" id="A0A0B3W8N9"/>
<dbReference type="Proteomes" id="UP000031189">
    <property type="component" value="Unassembled WGS sequence"/>
</dbReference>
<sequence>MIKNLFVCVILIFIIAVSTGCSKDEILTHYNNIIQSAGKGTLTSNYELNGDREFGVDDYVGTYIAQYENYSGIEYVFGGTSIEHESGSEVTITCKINTTSGSAQLILLSGSDKPVVLCKNNKVYKVTLKIQDGSNYIGIKGDNFTGNIELNIK</sequence>
<proteinExistence type="predicted"/>
<organism evidence="1 2">
    <name type="scientific">Terrisporobacter othiniensis</name>
    <dbReference type="NCBI Taxonomy" id="1577792"/>
    <lineage>
        <taxon>Bacteria</taxon>
        <taxon>Bacillati</taxon>
        <taxon>Bacillota</taxon>
        <taxon>Clostridia</taxon>
        <taxon>Peptostreptococcales</taxon>
        <taxon>Peptostreptococcaceae</taxon>
        <taxon>Terrisporobacter</taxon>
    </lineage>
</organism>
<comment type="caution">
    <text evidence="1">The sequence shown here is derived from an EMBL/GenBank/DDBJ whole genome shotgun (WGS) entry which is preliminary data.</text>
</comment>
<name>A0A0B3W8N9_9FIRM</name>
<reference evidence="1 2" key="1">
    <citation type="submission" date="2014-12" db="EMBL/GenBank/DDBJ databases">
        <title>Draft genome sequence of Terrisporobacter sp. 08-306576, isolated from the blood culture of a bacteremia patient.</title>
        <authorList>
            <person name="Lund L.C."/>
            <person name="Sydenham T.V."/>
            <person name="Hogh S.V."/>
            <person name="Skov M.N."/>
            <person name="Kemp M."/>
            <person name="Justesen U.S."/>
        </authorList>
    </citation>
    <scope>NUCLEOTIDE SEQUENCE [LARGE SCALE GENOMIC DNA]</scope>
    <source>
        <strain evidence="1 2">08-306576</strain>
    </source>
</reference>
<evidence type="ECO:0000313" key="1">
    <source>
        <dbReference type="EMBL" id="KHS58742.1"/>
    </source>
</evidence>
<evidence type="ECO:0000313" key="2">
    <source>
        <dbReference type="Proteomes" id="UP000031189"/>
    </source>
</evidence>
<protein>
    <recommendedName>
        <fullName evidence="3">Lipoprotein</fullName>
    </recommendedName>
</protein>
<accession>A0A0B3W8N9</accession>
<dbReference type="RefSeq" id="WP_039678040.1">
    <property type="nucleotide sequence ID" value="NZ_JAWGXO010000031.1"/>
</dbReference>
<keyword evidence="2" id="KW-1185">Reference proteome</keyword>
<dbReference type="PROSITE" id="PS51257">
    <property type="entry name" value="PROKAR_LIPOPROTEIN"/>
    <property type="match status" value="1"/>
</dbReference>
<dbReference type="EMBL" id="JWHR01000013">
    <property type="protein sequence ID" value="KHS58742.1"/>
    <property type="molecule type" value="Genomic_DNA"/>
</dbReference>